<name>A0A183GVZ9_HELPZ</name>
<evidence type="ECO:0000313" key="2">
    <source>
        <dbReference type="Proteomes" id="UP000050761"/>
    </source>
</evidence>
<dbReference type="EMBL" id="UZAH01041111">
    <property type="protein sequence ID" value="VDP59756.1"/>
    <property type="molecule type" value="Genomic_DNA"/>
</dbReference>
<reference evidence="3" key="2">
    <citation type="submission" date="2019-09" db="UniProtKB">
        <authorList>
            <consortium name="WormBaseParasite"/>
        </authorList>
    </citation>
    <scope>IDENTIFICATION</scope>
</reference>
<sequence>MAARQALRLERHERRIRGAIKTPDLNRGWGELCYDKGIGNKKIILVEKLHVALEQCLRLFLKAASDERVAACPTHVPQPALVAEIADGLAIMRAERDVMVVQTAP</sequence>
<evidence type="ECO:0000313" key="3">
    <source>
        <dbReference type="WBParaSite" id="HPBE_0002686901-mRNA-1"/>
    </source>
</evidence>
<organism evidence="2 3">
    <name type="scientific">Heligmosomoides polygyrus</name>
    <name type="common">Parasitic roundworm</name>
    <dbReference type="NCBI Taxonomy" id="6339"/>
    <lineage>
        <taxon>Eukaryota</taxon>
        <taxon>Metazoa</taxon>
        <taxon>Ecdysozoa</taxon>
        <taxon>Nematoda</taxon>
        <taxon>Chromadorea</taxon>
        <taxon>Rhabditida</taxon>
        <taxon>Rhabditina</taxon>
        <taxon>Rhabditomorpha</taxon>
        <taxon>Strongyloidea</taxon>
        <taxon>Heligmosomidae</taxon>
        <taxon>Heligmosomoides</taxon>
    </lineage>
</organism>
<accession>A0A183GVZ9</accession>
<dbReference type="WBParaSite" id="HPBE_0002686901-mRNA-1">
    <property type="protein sequence ID" value="HPBE_0002686901-mRNA-1"/>
    <property type="gene ID" value="HPBE_0002686901"/>
</dbReference>
<dbReference type="AlphaFoldDB" id="A0A183GVZ9"/>
<reference evidence="1 2" key="1">
    <citation type="submission" date="2018-11" db="EMBL/GenBank/DDBJ databases">
        <authorList>
            <consortium name="Pathogen Informatics"/>
        </authorList>
    </citation>
    <scope>NUCLEOTIDE SEQUENCE [LARGE SCALE GENOMIC DNA]</scope>
</reference>
<protein>
    <submittedName>
        <fullName evidence="3">Integrase</fullName>
    </submittedName>
</protein>
<evidence type="ECO:0000313" key="1">
    <source>
        <dbReference type="EMBL" id="VDP59756.1"/>
    </source>
</evidence>
<keyword evidence="2" id="KW-1185">Reference proteome</keyword>
<gene>
    <name evidence="1" type="ORF">HPBE_LOCUS26868</name>
</gene>
<proteinExistence type="predicted"/>
<accession>A0A3P8IY85</accession>
<dbReference type="Proteomes" id="UP000050761">
    <property type="component" value="Unassembled WGS sequence"/>
</dbReference>